<name>A0A5B0PHP1_PUCGR</name>
<keyword evidence="2" id="KW-1185">Reference proteome</keyword>
<dbReference type="Proteomes" id="UP000324748">
    <property type="component" value="Unassembled WGS sequence"/>
</dbReference>
<dbReference type="AlphaFoldDB" id="A0A5B0PHP1"/>
<comment type="caution">
    <text evidence="1">The sequence shown here is derived from an EMBL/GenBank/DDBJ whole genome shotgun (WGS) entry which is preliminary data.</text>
</comment>
<sequence>MAPSSIKLKPFMHSAFVFRLLILFQNVQRPSRSEFRRRTCYALARSRHKRTLKTDANGLQMCVRQRATHHVRESLQAY</sequence>
<gene>
    <name evidence="1" type="ORF">PGT21_008543</name>
</gene>
<evidence type="ECO:0000313" key="2">
    <source>
        <dbReference type="Proteomes" id="UP000324748"/>
    </source>
</evidence>
<proteinExistence type="predicted"/>
<organism evidence="1 2">
    <name type="scientific">Puccinia graminis f. sp. tritici</name>
    <dbReference type="NCBI Taxonomy" id="56615"/>
    <lineage>
        <taxon>Eukaryota</taxon>
        <taxon>Fungi</taxon>
        <taxon>Dikarya</taxon>
        <taxon>Basidiomycota</taxon>
        <taxon>Pucciniomycotina</taxon>
        <taxon>Pucciniomycetes</taxon>
        <taxon>Pucciniales</taxon>
        <taxon>Pucciniaceae</taxon>
        <taxon>Puccinia</taxon>
    </lineage>
</organism>
<reference evidence="1 2" key="1">
    <citation type="submission" date="2019-05" db="EMBL/GenBank/DDBJ databases">
        <title>Emergence of the Ug99 lineage of the wheat stem rust pathogen through somatic hybridization.</title>
        <authorList>
            <person name="Li F."/>
            <person name="Upadhyaya N.M."/>
            <person name="Sperschneider J."/>
            <person name="Matny O."/>
            <person name="Nguyen-Phuc H."/>
            <person name="Mago R."/>
            <person name="Raley C."/>
            <person name="Miller M.E."/>
            <person name="Silverstein K.A.T."/>
            <person name="Henningsen E."/>
            <person name="Hirsch C.D."/>
            <person name="Visser B."/>
            <person name="Pretorius Z.A."/>
            <person name="Steffenson B.J."/>
            <person name="Schwessinger B."/>
            <person name="Dodds P.N."/>
            <person name="Figueroa M."/>
        </authorList>
    </citation>
    <scope>NUCLEOTIDE SEQUENCE [LARGE SCALE GENOMIC DNA]</scope>
    <source>
        <strain evidence="1">21-0</strain>
    </source>
</reference>
<accession>A0A5B0PHP1</accession>
<evidence type="ECO:0000313" key="1">
    <source>
        <dbReference type="EMBL" id="KAA1101137.1"/>
    </source>
</evidence>
<dbReference type="EMBL" id="VSWC01000053">
    <property type="protein sequence ID" value="KAA1101137.1"/>
    <property type="molecule type" value="Genomic_DNA"/>
</dbReference>
<protein>
    <submittedName>
        <fullName evidence="1">Uncharacterized protein</fullName>
    </submittedName>
</protein>